<sequence length="180" mass="19668">GLSLEEIGNREGREHPPQPQTLVRLGPSSSESGAVCVIIWTVDAKKLRGSDKVAVSPPFELDNTPGRFKMMLVPKPVSDRKGGACFKKAKGKGFIQLKCEAGLGTAASCAVRLNVSVGTGRPDSVWQSPIKEPVYHNFEECGVCQLPPRQEDEWNFTRAVDEPSQTFAVRLEFMPNEQSA</sequence>
<organism evidence="2 3">
    <name type="scientific">Polarella glacialis</name>
    <name type="common">Dinoflagellate</name>
    <dbReference type="NCBI Taxonomy" id="89957"/>
    <lineage>
        <taxon>Eukaryota</taxon>
        <taxon>Sar</taxon>
        <taxon>Alveolata</taxon>
        <taxon>Dinophyceae</taxon>
        <taxon>Suessiales</taxon>
        <taxon>Suessiaceae</taxon>
        <taxon>Polarella</taxon>
    </lineage>
</organism>
<evidence type="ECO:0000313" key="2">
    <source>
        <dbReference type="EMBL" id="CAE8591292.1"/>
    </source>
</evidence>
<proteinExistence type="predicted"/>
<dbReference type="EMBL" id="CAJNNV010004829">
    <property type="protein sequence ID" value="CAE8591292.1"/>
    <property type="molecule type" value="Genomic_DNA"/>
</dbReference>
<reference evidence="2" key="1">
    <citation type="submission" date="2021-02" db="EMBL/GenBank/DDBJ databases">
        <authorList>
            <person name="Dougan E. K."/>
            <person name="Rhodes N."/>
            <person name="Thang M."/>
            <person name="Chan C."/>
        </authorList>
    </citation>
    <scope>NUCLEOTIDE SEQUENCE</scope>
</reference>
<name>A0A813E0V8_POLGL</name>
<dbReference type="AlphaFoldDB" id="A0A813E0V8"/>
<protein>
    <submittedName>
        <fullName evidence="2">Uncharacterized protein</fullName>
    </submittedName>
</protein>
<feature type="non-terminal residue" evidence="2">
    <location>
        <position position="180"/>
    </location>
</feature>
<dbReference type="Proteomes" id="UP000654075">
    <property type="component" value="Unassembled WGS sequence"/>
</dbReference>
<keyword evidence="3" id="KW-1185">Reference proteome</keyword>
<feature type="compositionally biased region" description="Basic and acidic residues" evidence="1">
    <location>
        <begin position="7"/>
        <end position="16"/>
    </location>
</feature>
<feature type="region of interest" description="Disordered" evidence="1">
    <location>
        <begin position="1"/>
        <end position="28"/>
    </location>
</feature>
<gene>
    <name evidence="2" type="ORF">PGLA1383_LOCUS9971</name>
</gene>
<evidence type="ECO:0000256" key="1">
    <source>
        <dbReference type="SAM" id="MobiDB-lite"/>
    </source>
</evidence>
<evidence type="ECO:0000313" key="3">
    <source>
        <dbReference type="Proteomes" id="UP000654075"/>
    </source>
</evidence>
<comment type="caution">
    <text evidence="2">The sequence shown here is derived from an EMBL/GenBank/DDBJ whole genome shotgun (WGS) entry which is preliminary data.</text>
</comment>
<accession>A0A813E0V8</accession>
<dbReference type="OrthoDB" id="10025005at2759"/>